<comment type="caution">
    <text evidence="4">The sequence shown here is derived from an EMBL/GenBank/DDBJ whole genome shotgun (WGS) entry which is preliminary data.</text>
</comment>
<evidence type="ECO:0000313" key="4">
    <source>
        <dbReference type="EMBL" id="CAE6486869.1"/>
    </source>
</evidence>
<dbReference type="Proteomes" id="UP000663850">
    <property type="component" value="Unassembled WGS sequence"/>
</dbReference>
<dbReference type="InterPro" id="IPR045340">
    <property type="entry name" value="DUF6533"/>
</dbReference>
<proteinExistence type="predicted"/>
<dbReference type="Pfam" id="PF20151">
    <property type="entry name" value="DUF6533"/>
    <property type="match status" value="1"/>
</dbReference>
<feature type="compositionally biased region" description="Polar residues" evidence="1">
    <location>
        <begin position="203"/>
        <end position="224"/>
    </location>
</feature>
<keyword evidence="2" id="KW-0812">Transmembrane</keyword>
<sequence>MAFSPDGELDLAELYYATEDTKYLALALCVILICETLTTLPAEVRHVWNSRWSFGRIMFHANRIWAPIMLGIYVPSLFMYNLSEKVRYVFYRAEPHTFDPGIRCTPCLAYWLFYIYGSVVIQIIVAGVLIARIWAIYQLRVRALVYVSKHVKRENLLSTVFHLRALCFGCILLSAPSIVLLQLQASVGLSASNPRIKGLHSSFSGCTSDEKSSSGTDIGLSNDNKPTRLRPLPPTIRRRDDPLYFDSI</sequence>
<evidence type="ECO:0000256" key="1">
    <source>
        <dbReference type="SAM" id="MobiDB-lite"/>
    </source>
</evidence>
<evidence type="ECO:0000313" key="5">
    <source>
        <dbReference type="Proteomes" id="UP000663850"/>
    </source>
</evidence>
<feature type="transmembrane region" description="Helical" evidence="2">
    <location>
        <begin position="108"/>
        <end position="135"/>
    </location>
</feature>
<reference evidence="4" key="1">
    <citation type="submission" date="2021-01" db="EMBL/GenBank/DDBJ databases">
        <authorList>
            <person name="Kaushik A."/>
        </authorList>
    </citation>
    <scope>NUCLEOTIDE SEQUENCE</scope>
    <source>
        <strain evidence="4">Type strain: AG8-Rh-89/</strain>
    </source>
</reference>
<feature type="transmembrane region" description="Helical" evidence="2">
    <location>
        <begin position="23"/>
        <end position="44"/>
    </location>
</feature>
<feature type="transmembrane region" description="Helical" evidence="2">
    <location>
        <begin position="64"/>
        <end position="82"/>
    </location>
</feature>
<feature type="transmembrane region" description="Helical" evidence="2">
    <location>
        <begin position="156"/>
        <end position="181"/>
    </location>
</feature>
<protein>
    <recommendedName>
        <fullName evidence="3">DUF6533 domain-containing protein</fullName>
    </recommendedName>
</protein>
<keyword evidence="2" id="KW-0472">Membrane</keyword>
<evidence type="ECO:0000259" key="3">
    <source>
        <dbReference type="Pfam" id="PF20151"/>
    </source>
</evidence>
<accession>A0A8H3H1J5</accession>
<feature type="domain" description="DUF6533" evidence="3">
    <location>
        <begin position="23"/>
        <end position="68"/>
    </location>
</feature>
<evidence type="ECO:0000256" key="2">
    <source>
        <dbReference type="SAM" id="Phobius"/>
    </source>
</evidence>
<dbReference type="AlphaFoldDB" id="A0A8H3H1J5"/>
<organism evidence="4 5">
    <name type="scientific">Rhizoctonia solani</name>
    <dbReference type="NCBI Taxonomy" id="456999"/>
    <lineage>
        <taxon>Eukaryota</taxon>
        <taxon>Fungi</taxon>
        <taxon>Dikarya</taxon>
        <taxon>Basidiomycota</taxon>
        <taxon>Agaricomycotina</taxon>
        <taxon>Agaricomycetes</taxon>
        <taxon>Cantharellales</taxon>
        <taxon>Ceratobasidiaceae</taxon>
        <taxon>Rhizoctonia</taxon>
    </lineage>
</organism>
<dbReference type="EMBL" id="CAJMWZ010004227">
    <property type="protein sequence ID" value="CAE6486869.1"/>
    <property type="molecule type" value="Genomic_DNA"/>
</dbReference>
<feature type="region of interest" description="Disordered" evidence="1">
    <location>
        <begin position="203"/>
        <end position="248"/>
    </location>
</feature>
<name>A0A8H3H1J5_9AGAM</name>
<gene>
    <name evidence="4" type="ORF">RDB_LOCUS80534</name>
</gene>
<keyword evidence="2" id="KW-1133">Transmembrane helix</keyword>